<dbReference type="SUPFAM" id="SSF52402">
    <property type="entry name" value="Adenine nucleotide alpha hydrolases-like"/>
    <property type="match status" value="1"/>
</dbReference>
<dbReference type="KEGG" id="mtw:CQW49_19895"/>
<keyword evidence="6 8" id="KW-0315">Glutamine amidotransferase</keyword>
<gene>
    <name evidence="12" type="primary">asnB</name>
    <name evidence="12" type="ORF">CQW49_19895</name>
</gene>
<keyword evidence="10" id="KW-0175">Coiled coil</keyword>
<dbReference type="InterPro" id="IPR051786">
    <property type="entry name" value="ASN_synthetase/amidase"/>
</dbReference>
<evidence type="ECO:0000313" key="13">
    <source>
        <dbReference type="Proteomes" id="UP000230709"/>
    </source>
</evidence>
<dbReference type="NCBIfam" id="TIGR01536">
    <property type="entry name" value="asn_synth_AEB"/>
    <property type="match status" value="1"/>
</dbReference>
<evidence type="ECO:0000256" key="3">
    <source>
        <dbReference type="ARBA" id="ARBA00012737"/>
    </source>
</evidence>
<evidence type="ECO:0000256" key="7">
    <source>
        <dbReference type="ARBA" id="ARBA00048741"/>
    </source>
</evidence>
<evidence type="ECO:0000256" key="8">
    <source>
        <dbReference type="PIRSR" id="PIRSR001589-1"/>
    </source>
</evidence>
<dbReference type="Pfam" id="PF13537">
    <property type="entry name" value="GATase_7"/>
    <property type="match status" value="1"/>
</dbReference>
<evidence type="ECO:0000256" key="9">
    <source>
        <dbReference type="PIRSR" id="PIRSR001589-2"/>
    </source>
</evidence>
<evidence type="ECO:0000313" key="12">
    <source>
        <dbReference type="EMBL" id="ATQ69893.1"/>
    </source>
</evidence>
<keyword evidence="8" id="KW-0061">Asparagine biosynthesis</keyword>
<feature type="binding site" evidence="9">
    <location>
        <position position="104"/>
    </location>
    <ligand>
        <name>L-glutamine</name>
        <dbReference type="ChEBI" id="CHEBI:58359"/>
    </ligand>
</feature>
<dbReference type="GO" id="GO:0005524">
    <property type="term" value="F:ATP binding"/>
    <property type="evidence" value="ECO:0007669"/>
    <property type="project" value="UniProtKB-KW"/>
</dbReference>
<organism evidence="12 13">
    <name type="scientific">Methylosinus trichosporium (strain ATCC 35070 / NCIMB 11131 / UNIQEM 75 / OB3b)</name>
    <dbReference type="NCBI Taxonomy" id="595536"/>
    <lineage>
        <taxon>Bacteria</taxon>
        <taxon>Pseudomonadati</taxon>
        <taxon>Pseudomonadota</taxon>
        <taxon>Alphaproteobacteria</taxon>
        <taxon>Hyphomicrobiales</taxon>
        <taxon>Methylocystaceae</taxon>
        <taxon>Methylosinus</taxon>
    </lineage>
</organism>
<keyword evidence="13" id="KW-1185">Reference proteome</keyword>
<evidence type="ECO:0000256" key="6">
    <source>
        <dbReference type="ARBA" id="ARBA00022962"/>
    </source>
</evidence>
<dbReference type="GO" id="GO:0005829">
    <property type="term" value="C:cytosol"/>
    <property type="evidence" value="ECO:0007669"/>
    <property type="project" value="TreeGrafter"/>
</dbReference>
<dbReference type="InterPro" id="IPR014729">
    <property type="entry name" value="Rossmann-like_a/b/a_fold"/>
</dbReference>
<feature type="active site" description="For GATase activity" evidence="8">
    <location>
        <position position="2"/>
    </location>
</feature>
<proteinExistence type="inferred from homology"/>
<dbReference type="Gene3D" id="3.60.20.10">
    <property type="entry name" value="Glutamine Phosphoribosylpyrophosphate, subunit 1, domain 1"/>
    <property type="match status" value="1"/>
</dbReference>
<feature type="coiled-coil region" evidence="10">
    <location>
        <begin position="228"/>
        <end position="255"/>
    </location>
</feature>
<dbReference type="Gene3D" id="3.40.50.620">
    <property type="entry name" value="HUPs"/>
    <property type="match status" value="1"/>
</dbReference>
<evidence type="ECO:0000256" key="5">
    <source>
        <dbReference type="ARBA" id="ARBA00022840"/>
    </source>
</evidence>
<dbReference type="InterPro" id="IPR001962">
    <property type="entry name" value="Asn_synthase"/>
</dbReference>
<dbReference type="EMBL" id="CP023737">
    <property type="protein sequence ID" value="ATQ69893.1"/>
    <property type="molecule type" value="Genomic_DNA"/>
</dbReference>
<dbReference type="Proteomes" id="UP000230709">
    <property type="component" value="Chromosome"/>
</dbReference>
<dbReference type="GO" id="GO:0006529">
    <property type="term" value="P:asparagine biosynthetic process"/>
    <property type="evidence" value="ECO:0007669"/>
    <property type="project" value="UniProtKB-KW"/>
</dbReference>
<dbReference type="InterPro" id="IPR006426">
    <property type="entry name" value="Asn_synth_AEB"/>
</dbReference>
<evidence type="ECO:0000256" key="10">
    <source>
        <dbReference type="SAM" id="Coils"/>
    </source>
</evidence>
<dbReference type="CDD" id="cd00712">
    <property type="entry name" value="AsnB"/>
    <property type="match status" value="1"/>
</dbReference>
<dbReference type="RefSeq" id="WP_003609537.1">
    <property type="nucleotide sequence ID" value="NZ_ADVE02000001.1"/>
</dbReference>
<accession>A0A2D2D4I6</accession>
<evidence type="ECO:0000256" key="4">
    <source>
        <dbReference type="ARBA" id="ARBA00022741"/>
    </source>
</evidence>
<dbReference type="SUPFAM" id="SSF56235">
    <property type="entry name" value="N-terminal nucleophile aminohydrolases (Ntn hydrolases)"/>
    <property type="match status" value="1"/>
</dbReference>
<dbReference type="InterPro" id="IPR033738">
    <property type="entry name" value="AsnB_N"/>
</dbReference>
<evidence type="ECO:0000259" key="11">
    <source>
        <dbReference type="PROSITE" id="PS51278"/>
    </source>
</evidence>
<evidence type="ECO:0000256" key="1">
    <source>
        <dbReference type="ARBA" id="ARBA00005187"/>
    </source>
</evidence>
<dbReference type="PIRSF" id="PIRSF001589">
    <property type="entry name" value="Asn_synthetase_glu-h"/>
    <property type="match status" value="1"/>
</dbReference>
<dbReference type="PROSITE" id="PS51278">
    <property type="entry name" value="GATASE_TYPE_2"/>
    <property type="match status" value="1"/>
</dbReference>
<keyword evidence="8" id="KW-0028">Amino-acid biosynthesis</keyword>
<comment type="pathway">
    <text evidence="1">Amino-acid biosynthesis; L-asparagine biosynthesis; L-asparagine from L-aspartate (L-Gln route): step 1/1.</text>
</comment>
<dbReference type="Pfam" id="PF00733">
    <property type="entry name" value="Asn_synthase"/>
    <property type="match status" value="1"/>
</dbReference>
<comment type="similarity">
    <text evidence="2">Belongs to the asparagine synthetase family.</text>
</comment>
<evidence type="ECO:0000256" key="2">
    <source>
        <dbReference type="ARBA" id="ARBA00005752"/>
    </source>
</evidence>
<feature type="binding site" evidence="9">
    <location>
        <position position="297"/>
    </location>
    <ligand>
        <name>ATP</name>
        <dbReference type="ChEBI" id="CHEBI:30616"/>
    </ligand>
</feature>
<dbReference type="InterPro" id="IPR029055">
    <property type="entry name" value="Ntn_hydrolases_N"/>
</dbReference>
<dbReference type="AlphaFoldDB" id="A0A2D2D4I6"/>
<sequence>MCAIAGVFAYHYAANAVDAAELIRMRDHMAARGPDGKGAWIDADGRIGLAHRRLSIIDLTDAGAQPMASEDGSLIVTFNGEIYNHRELRAGLERRGRRFRTRSDTEVLLHLYADKGEAMVEDLRGMFAFAIHDVARERLLLARDPYGVKPAYYSDDGWTFRFASQVKALLAGGGVSNDPEPAGHVGFHLWGSVPEPFTLYRDIRALPAGATLVVDRLGAHEPRRYHRIAAVYRDAERAQARLGEAQERVREALLDSVRHHLVADVPVGAFLSGGVDSGALLGLMRELGQGDIETVTIAFEEFAGRPDDEAPLAAQVARIYGARHTKRIVTAREFEADLPRIMEAMDQPTIDGVNAWFVAKAARELGLKVAVTGIGGDELFGGYSSFRDIPASVALLRAPAHIPGLGAALRLLAVKVARGHPKAAGLLEYGGDYAGAYLLKRGLFMPFELGGRLDPQLLARGLRRLAPLRAIEAELAPGPRAPFSRVATLESAFYMRNQLLRDMDWASMAHSLEVRTPLVDSALLAEVAPFVLRRKPDGKRLLAEAPAHPLPRAVTTRAKIGFLTPVAGWTARAGERSGEPWARQWSRLVWSRAHPGATTPAPPLRAMALE</sequence>
<comment type="catalytic activity">
    <reaction evidence="7">
        <text>L-aspartate + L-glutamine + ATP + H2O = L-asparagine + L-glutamate + AMP + diphosphate + H(+)</text>
        <dbReference type="Rhea" id="RHEA:12228"/>
        <dbReference type="ChEBI" id="CHEBI:15377"/>
        <dbReference type="ChEBI" id="CHEBI:15378"/>
        <dbReference type="ChEBI" id="CHEBI:29985"/>
        <dbReference type="ChEBI" id="CHEBI:29991"/>
        <dbReference type="ChEBI" id="CHEBI:30616"/>
        <dbReference type="ChEBI" id="CHEBI:33019"/>
        <dbReference type="ChEBI" id="CHEBI:58048"/>
        <dbReference type="ChEBI" id="CHEBI:58359"/>
        <dbReference type="ChEBI" id="CHEBI:456215"/>
        <dbReference type="EC" id="6.3.5.4"/>
    </reaction>
</comment>
<feature type="domain" description="Glutamine amidotransferase type-2" evidence="11">
    <location>
        <begin position="2"/>
        <end position="217"/>
    </location>
</feature>
<dbReference type="STRING" id="595536.GCA_000178815_01214"/>
<keyword evidence="4 9" id="KW-0547">Nucleotide-binding</keyword>
<dbReference type="PANTHER" id="PTHR43284:SF1">
    <property type="entry name" value="ASPARAGINE SYNTHETASE"/>
    <property type="match status" value="1"/>
</dbReference>
<dbReference type="PANTHER" id="PTHR43284">
    <property type="entry name" value="ASPARAGINE SYNTHETASE (GLUTAMINE-HYDROLYZING)"/>
    <property type="match status" value="1"/>
</dbReference>
<dbReference type="EC" id="6.3.5.4" evidence="3"/>
<dbReference type="GO" id="GO:0004066">
    <property type="term" value="F:asparagine synthase (glutamine-hydrolyzing) activity"/>
    <property type="evidence" value="ECO:0007669"/>
    <property type="project" value="UniProtKB-EC"/>
</dbReference>
<reference evidence="13" key="1">
    <citation type="submission" date="2017-10" db="EMBL/GenBank/DDBJ databases">
        <title>Completed PacBio SMRT sequence of Methylosinus trichosporium OB3b reveals presence of a third large plasmid.</title>
        <authorList>
            <person name="Charles T.C."/>
            <person name="Lynch M.D.J."/>
            <person name="Heil J.R."/>
            <person name="Cheng J."/>
        </authorList>
    </citation>
    <scope>NUCLEOTIDE SEQUENCE [LARGE SCALE GENOMIC DNA]</scope>
    <source>
        <strain evidence="13">OB3b</strain>
    </source>
</reference>
<name>A0A2D2D4I6_METT3</name>
<dbReference type="InterPro" id="IPR017932">
    <property type="entry name" value="GATase_2_dom"/>
</dbReference>
<dbReference type="CDD" id="cd01991">
    <property type="entry name" value="Asn_synthase_B_C"/>
    <property type="match status" value="1"/>
</dbReference>
<keyword evidence="5 9" id="KW-0067">ATP-binding</keyword>
<protein>
    <recommendedName>
        <fullName evidence="3">asparagine synthase (glutamine-hydrolyzing)</fullName>
        <ecNumber evidence="3">6.3.5.4</ecNumber>
    </recommendedName>
</protein>